<evidence type="ECO:0000259" key="1">
    <source>
        <dbReference type="Pfam" id="PF01738"/>
    </source>
</evidence>
<dbReference type="Pfam" id="PF01738">
    <property type="entry name" value="DLH"/>
    <property type="match status" value="1"/>
</dbReference>
<feature type="domain" description="Dienelactone hydrolase" evidence="1">
    <location>
        <begin position="19"/>
        <end position="130"/>
    </location>
</feature>
<accession>A0A2N7VJ36</accession>
<protein>
    <submittedName>
        <fullName evidence="2">Carboxymethylenebutenolidase</fullName>
        <ecNumber evidence="2">3.1.1.45</ecNumber>
    </submittedName>
</protein>
<evidence type="ECO:0000313" key="3">
    <source>
        <dbReference type="EMBL" id="PMS17117.1"/>
    </source>
</evidence>
<evidence type="ECO:0000313" key="2">
    <source>
        <dbReference type="EMBL" id="CAB3744751.1"/>
    </source>
</evidence>
<dbReference type="EMBL" id="CADIJZ010000080">
    <property type="protein sequence ID" value="CAB3744751.1"/>
    <property type="molecule type" value="Genomic_DNA"/>
</dbReference>
<dbReference type="OrthoDB" id="62567at2"/>
<keyword evidence="2" id="KW-0378">Hydrolase</keyword>
<gene>
    <name evidence="2" type="primary">clcD_2</name>
    <name evidence="3" type="ORF">C0Z16_36675</name>
    <name evidence="2" type="ORF">LMG27174_07248</name>
</gene>
<dbReference type="EC" id="3.1.1.45" evidence="2"/>
<evidence type="ECO:0000313" key="4">
    <source>
        <dbReference type="Proteomes" id="UP000235659"/>
    </source>
</evidence>
<dbReference type="Proteomes" id="UP000494205">
    <property type="component" value="Unassembled WGS sequence"/>
</dbReference>
<dbReference type="PANTHER" id="PTHR46623:SF6">
    <property type="entry name" value="ALPHA_BETA-HYDROLASES SUPERFAMILY PROTEIN"/>
    <property type="match status" value="1"/>
</dbReference>
<dbReference type="GO" id="GO:0008806">
    <property type="term" value="F:carboxymethylenebutenolidase activity"/>
    <property type="evidence" value="ECO:0007669"/>
    <property type="project" value="UniProtKB-EC"/>
</dbReference>
<dbReference type="InterPro" id="IPR002925">
    <property type="entry name" value="Dienelactn_hydro"/>
</dbReference>
<dbReference type="SUPFAM" id="SSF53474">
    <property type="entry name" value="alpha/beta-Hydrolases"/>
    <property type="match status" value="1"/>
</dbReference>
<dbReference type="AlphaFoldDB" id="A0A2N7VJ36"/>
<proteinExistence type="predicted"/>
<name>A0A2N7VJ36_9BURK</name>
<dbReference type="Proteomes" id="UP000235659">
    <property type="component" value="Unassembled WGS sequence"/>
</dbReference>
<dbReference type="PANTHER" id="PTHR46623">
    <property type="entry name" value="CARBOXYMETHYLENEBUTENOLIDASE-RELATED"/>
    <property type="match status" value="1"/>
</dbReference>
<organism evidence="2 5">
    <name type="scientific">Paraburkholderia rhynchosiae</name>
    <dbReference type="NCBI Taxonomy" id="487049"/>
    <lineage>
        <taxon>Bacteria</taxon>
        <taxon>Pseudomonadati</taxon>
        <taxon>Pseudomonadota</taxon>
        <taxon>Betaproteobacteria</taxon>
        <taxon>Burkholderiales</taxon>
        <taxon>Burkholderiaceae</taxon>
        <taxon>Paraburkholderia</taxon>
    </lineage>
</organism>
<sequence>MGPDLFWSAAPRARHPTVGQDDWDKADKLYEAYDLDKGAGDIATTAKAAHAFPCASGRVGPMGFRLGGLMTILIAVRTEVDAALSYCGGRTAVHLSEAVNVEAPVMVHVGEVDDYISRDAQQAIKTAFASRPEAATTGIACLRRPKIQPHVGIAPTEN</sequence>
<reference evidence="2 5" key="2">
    <citation type="submission" date="2020-04" db="EMBL/GenBank/DDBJ databases">
        <authorList>
            <person name="De Canck E."/>
        </authorList>
    </citation>
    <scope>NUCLEOTIDE SEQUENCE [LARGE SCALE GENOMIC DNA]</scope>
    <source>
        <strain evidence="2 5">LMG 27174</strain>
    </source>
</reference>
<dbReference type="Gene3D" id="3.40.50.1820">
    <property type="entry name" value="alpha/beta hydrolase"/>
    <property type="match status" value="1"/>
</dbReference>
<dbReference type="InterPro" id="IPR051049">
    <property type="entry name" value="Dienelactone_hydrolase-like"/>
</dbReference>
<keyword evidence="4" id="KW-1185">Reference proteome</keyword>
<dbReference type="InterPro" id="IPR029058">
    <property type="entry name" value="AB_hydrolase_fold"/>
</dbReference>
<dbReference type="EMBL" id="PNXY01000080">
    <property type="protein sequence ID" value="PMS17117.1"/>
    <property type="molecule type" value="Genomic_DNA"/>
</dbReference>
<reference evidence="3 4" key="1">
    <citation type="submission" date="2018-01" db="EMBL/GenBank/DDBJ databases">
        <title>Whole genome analyses suggest that Burkholderia sensu lato contains two further novel genera in the rhizoxinica-symbiotica group Mycetohabitans gen. nov., and Trinickia gen. nov.: implications for the evolution of diazotrophy and nodulation in the Burkholderiaceae.</title>
        <authorList>
            <person name="Estrada-de los Santos P."/>
            <person name="Palmer M."/>
            <person name="Chavez-Ramirez B."/>
            <person name="Beukes C."/>
            <person name="Steenkamp E.T."/>
            <person name="Hirsch A.M."/>
            <person name="Manyaka P."/>
            <person name="Maluk M."/>
            <person name="Lafos M."/>
            <person name="Crook M."/>
            <person name="Gross E."/>
            <person name="Simon M.F."/>
            <person name="Bueno dos Reis Junior F."/>
            <person name="Poole P.S."/>
            <person name="Venter S.N."/>
            <person name="James E.K."/>
        </authorList>
    </citation>
    <scope>NUCLEOTIDE SEQUENCE [LARGE SCALE GENOMIC DNA]</scope>
    <source>
        <strain evidence="3 4">WSM 3937</strain>
    </source>
</reference>
<evidence type="ECO:0000313" key="5">
    <source>
        <dbReference type="Proteomes" id="UP000494205"/>
    </source>
</evidence>